<reference evidence="2 3" key="1">
    <citation type="journal article" date="2014" name="Int. J. Syst. Evol. Microbiol.">
        <title>Sneathiella chungangensis sp. nov., isolated from a marine sand, and emended description of the genus Sneathiella.</title>
        <authorList>
            <person name="Siamphan C."/>
            <person name="Kim H."/>
            <person name="Lee J.S."/>
            <person name="Kim W."/>
        </authorList>
    </citation>
    <scope>NUCLEOTIDE SEQUENCE [LARGE SCALE GENOMIC DNA]</scope>
    <source>
        <strain evidence="2 3">KCTC 32476</strain>
    </source>
</reference>
<dbReference type="NCBIfam" id="NF037995">
    <property type="entry name" value="TRAP_S1"/>
    <property type="match status" value="1"/>
</dbReference>
<evidence type="ECO:0008006" key="4">
    <source>
        <dbReference type="Google" id="ProtNLM"/>
    </source>
</evidence>
<dbReference type="GO" id="GO:0055085">
    <property type="term" value="P:transmembrane transport"/>
    <property type="evidence" value="ECO:0007669"/>
    <property type="project" value="InterPro"/>
</dbReference>
<keyword evidence="3" id="KW-1185">Reference proteome</keyword>
<protein>
    <recommendedName>
        <fullName evidence="4">C4-dicarboxylate ABC transporter substrate-binding protein</fullName>
    </recommendedName>
</protein>
<organism evidence="2 3">
    <name type="scientific">Sneathiella chungangensis</name>
    <dbReference type="NCBI Taxonomy" id="1418234"/>
    <lineage>
        <taxon>Bacteria</taxon>
        <taxon>Pseudomonadati</taxon>
        <taxon>Pseudomonadota</taxon>
        <taxon>Alphaproteobacteria</taxon>
        <taxon>Sneathiellales</taxon>
        <taxon>Sneathiellaceae</taxon>
        <taxon>Sneathiella</taxon>
    </lineage>
</organism>
<dbReference type="Gene3D" id="3.40.190.170">
    <property type="entry name" value="Bacterial extracellular solute-binding protein, family 7"/>
    <property type="match status" value="1"/>
</dbReference>
<dbReference type="Proteomes" id="UP000445696">
    <property type="component" value="Unassembled WGS sequence"/>
</dbReference>
<accession>A0A845MI95</accession>
<comment type="caution">
    <text evidence="2">The sequence shown here is derived from an EMBL/GenBank/DDBJ whole genome shotgun (WGS) entry which is preliminary data.</text>
</comment>
<dbReference type="EMBL" id="WTVA01000004">
    <property type="protein sequence ID" value="MZR22724.1"/>
    <property type="molecule type" value="Genomic_DNA"/>
</dbReference>
<dbReference type="InterPro" id="IPR018389">
    <property type="entry name" value="DctP_fam"/>
</dbReference>
<gene>
    <name evidence="2" type="ORF">GQF03_10310</name>
</gene>
<sequence>MKNKLGVKTFAAVIAFGTIAMSGNLSVNAEELRIAVGMAGDSALVRGMQKFADNLKNNTGGEYTGKVYPNTLLNFAESMNGLRDGIADIAYVVPAYHRAEFPNSNLIVDTATLSTNPVIMAGAANEFMMNCTACLKEYSVQNQVFMGLSVLGPYYLMSKDKIVSLKDFQGKKIRGFGPFGRWIEAMGASAVVLSANDVYEAISQGQLDGNTHTVDNLKSLSLGEVTDYLLDVPIGLYIGNSMFNVNKDIWHGLSEKQKRQFLLSAGDALAFTTVTYLADNMAYMKDPASVGVELTQPNADVVDATKKYYEDEFAIVADLSVNKYGIADAAEQIQFMRALVKKWEKLVASIDQTDPVAVGNLFNEQIFGKIDMKILD</sequence>
<dbReference type="OrthoDB" id="6073716at2"/>
<dbReference type="CDD" id="cd13666">
    <property type="entry name" value="PBP2_TRAP_DctP_like_1"/>
    <property type="match status" value="1"/>
</dbReference>
<name>A0A845MI95_9PROT</name>
<evidence type="ECO:0000256" key="1">
    <source>
        <dbReference type="ARBA" id="ARBA00022729"/>
    </source>
</evidence>
<dbReference type="RefSeq" id="WP_161339190.1">
    <property type="nucleotide sequence ID" value="NZ_JBHSDG010000004.1"/>
</dbReference>
<dbReference type="InterPro" id="IPR038404">
    <property type="entry name" value="TRAP_DctP_sf"/>
</dbReference>
<keyword evidence="1" id="KW-0732">Signal</keyword>
<evidence type="ECO:0000313" key="2">
    <source>
        <dbReference type="EMBL" id="MZR22724.1"/>
    </source>
</evidence>
<proteinExistence type="predicted"/>
<dbReference type="PANTHER" id="PTHR33376">
    <property type="match status" value="1"/>
</dbReference>
<dbReference type="AlphaFoldDB" id="A0A845MI95"/>
<dbReference type="Pfam" id="PF03480">
    <property type="entry name" value="DctP"/>
    <property type="match status" value="1"/>
</dbReference>
<evidence type="ECO:0000313" key="3">
    <source>
        <dbReference type="Proteomes" id="UP000445696"/>
    </source>
</evidence>
<dbReference type="PANTHER" id="PTHR33376:SF15">
    <property type="entry name" value="BLL6794 PROTEIN"/>
    <property type="match status" value="1"/>
</dbReference>